<proteinExistence type="predicted"/>
<organism evidence="1 2">
    <name type="scientific">Kaistia terrae</name>
    <dbReference type="NCBI Taxonomy" id="537017"/>
    <lineage>
        <taxon>Bacteria</taxon>
        <taxon>Pseudomonadati</taxon>
        <taxon>Pseudomonadota</taxon>
        <taxon>Alphaproteobacteria</taxon>
        <taxon>Hyphomicrobiales</taxon>
        <taxon>Kaistiaceae</taxon>
        <taxon>Kaistia</taxon>
    </lineage>
</organism>
<reference evidence="2" key="1">
    <citation type="journal article" date="2019" name="Int. J. Syst. Evol. Microbiol.">
        <title>The Global Catalogue of Microorganisms (GCM) 10K type strain sequencing project: providing services to taxonomists for standard genome sequencing and annotation.</title>
        <authorList>
            <consortium name="The Broad Institute Genomics Platform"/>
            <consortium name="The Broad Institute Genome Sequencing Center for Infectious Disease"/>
            <person name="Wu L."/>
            <person name="Ma J."/>
        </authorList>
    </citation>
    <scope>NUCLEOTIDE SEQUENCE [LARGE SCALE GENOMIC DNA]</scope>
    <source>
        <strain evidence="2">KACC 12633</strain>
    </source>
</reference>
<evidence type="ECO:0000313" key="2">
    <source>
        <dbReference type="Proteomes" id="UP001596150"/>
    </source>
</evidence>
<accession>A0ABW0Q2B8</accession>
<dbReference type="RefSeq" id="WP_266346292.1">
    <property type="nucleotide sequence ID" value="NZ_JAPKNH010000015.1"/>
</dbReference>
<protein>
    <submittedName>
        <fullName evidence="1">Uncharacterized protein</fullName>
    </submittedName>
</protein>
<sequence length="98" mass="11519">MSDIRTVVHIDRSENKLHFQRVQDVGAILANNKRLQSEQQKSDWGRHIASVPCVILEKWINEDGVNYLSLPKDEFARLVKRKLRDPDYAWLRTTDKAF</sequence>
<keyword evidence="2" id="KW-1185">Reference proteome</keyword>
<dbReference type="EMBL" id="JBHSML010000031">
    <property type="protein sequence ID" value="MFC5519001.1"/>
    <property type="molecule type" value="Genomic_DNA"/>
</dbReference>
<gene>
    <name evidence="1" type="ORF">ACFPP9_24775</name>
</gene>
<evidence type="ECO:0000313" key="1">
    <source>
        <dbReference type="EMBL" id="MFC5519001.1"/>
    </source>
</evidence>
<comment type="caution">
    <text evidence="1">The sequence shown here is derived from an EMBL/GenBank/DDBJ whole genome shotgun (WGS) entry which is preliminary data.</text>
</comment>
<dbReference type="Proteomes" id="UP001596150">
    <property type="component" value="Unassembled WGS sequence"/>
</dbReference>
<name>A0ABW0Q2B8_9HYPH</name>